<sequence>MLDDETAGTRFPIRDAEPEQAVPAGPMGYDLDAERLLLHTVQSVEAFEALLTTGTLTPDPALAVTEFADAYDWMYRMMAARLPTSGQGALWLWARTNRKHLVSACRHSRGQVLLTCRVPRDRVLLSHFDEWHMVLNRGLGMPRLPGESEDEAFARWEDTHDEFDARLRAAGMREAPTRNWPTTLRNEIETSWECILNRDNYGPFECWQATVHALTADEVVEAVRII</sequence>
<dbReference type="Pfam" id="PF12952">
    <property type="entry name" value="DUF3841"/>
    <property type="match status" value="1"/>
</dbReference>
<dbReference type="Proteomes" id="UP000529783">
    <property type="component" value="Unassembled WGS sequence"/>
</dbReference>
<evidence type="ECO:0008006" key="3">
    <source>
        <dbReference type="Google" id="ProtNLM"/>
    </source>
</evidence>
<keyword evidence="2" id="KW-1185">Reference proteome</keyword>
<organism evidence="1 2">
    <name type="scientific">Actinomadura luteofluorescens</name>
    <dbReference type="NCBI Taxonomy" id="46163"/>
    <lineage>
        <taxon>Bacteria</taxon>
        <taxon>Bacillati</taxon>
        <taxon>Actinomycetota</taxon>
        <taxon>Actinomycetes</taxon>
        <taxon>Streptosporangiales</taxon>
        <taxon>Thermomonosporaceae</taxon>
        <taxon>Actinomadura</taxon>
    </lineage>
</organism>
<proteinExistence type="predicted"/>
<evidence type="ECO:0000313" key="2">
    <source>
        <dbReference type="Proteomes" id="UP000529783"/>
    </source>
</evidence>
<protein>
    <recommendedName>
        <fullName evidence="3">DUF3841 domain-containing protein</fullName>
    </recommendedName>
</protein>
<dbReference type="InterPro" id="IPR024211">
    <property type="entry name" value="DUF3841"/>
</dbReference>
<dbReference type="AlphaFoldDB" id="A0A7Y9JJL3"/>
<dbReference type="RefSeq" id="WP_179846222.1">
    <property type="nucleotide sequence ID" value="NZ_JACCBA010000001.1"/>
</dbReference>
<comment type="caution">
    <text evidence="1">The sequence shown here is derived from an EMBL/GenBank/DDBJ whole genome shotgun (WGS) entry which is preliminary data.</text>
</comment>
<gene>
    <name evidence="1" type="ORF">BJY14_005507</name>
</gene>
<accession>A0A7Y9JJL3</accession>
<dbReference type="EMBL" id="JACCBA010000001">
    <property type="protein sequence ID" value="NYD49524.1"/>
    <property type="molecule type" value="Genomic_DNA"/>
</dbReference>
<name>A0A7Y9JJL3_9ACTN</name>
<evidence type="ECO:0000313" key="1">
    <source>
        <dbReference type="EMBL" id="NYD49524.1"/>
    </source>
</evidence>
<reference evidence="1 2" key="1">
    <citation type="submission" date="2020-07" db="EMBL/GenBank/DDBJ databases">
        <title>Sequencing the genomes of 1000 actinobacteria strains.</title>
        <authorList>
            <person name="Klenk H.-P."/>
        </authorList>
    </citation>
    <scope>NUCLEOTIDE SEQUENCE [LARGE SCALE GENOMIC DNA]</scope>
    <source>
        <strain evidence="1 2">DSM 40398</strain>
    </source>
</reference>